<feature type="region of interest" description="Disordered" evidence="1">
    <location>
        <begin position="1"/>
        <end position="37"/>
    </location>
</feature>
<organism evidence="2 3">
    <name type="scientific">Brenthis ino</name>
    <name type="common">lesser marbled fritillary</name>
    <dbReference type="NCBI Taxonomy" id="405034"/>
    <lineage>
        <taxon>Eukaryota</taxon>
        <taxon>Metazoa</taxon>
        <taxon>Ecdysozoa</taxon>
        <taxon>Arthropoda</taxon>
        <taxon>Hexapoda</taxon>
        <taxon>Insecta</taxon>
        <taxon>Pterygota</taxon>
        <taxon>Neoptera</taxon>
        <taxon>Endopterygota</taxon>
        <taxon>Lepidoptera</taxon>
        <taxon>Glossata</taxon>
        <taxon>Ditrysia</taxon>
        <taxon>Papilionoidea</taxon>
        <taxon>Nymphalidae</taxon>
        <taxon>Heliconiinae</taxon>
        <taxon>Argynnini</taxon>
        <taxon>Brenthis</taxon>
    </lineage>
</organism>
<feature type="compositionally biased region" description="Basic residues" evidence="1">
    <location>
        <begin position="1"/>
        <end position="12"/>
    </location>
</feature>
<name>A0A8J9UKN7_9NEOP</name>
<accession>A0A8J9UKN7</accession>
<evidence type="ECO:0000256" key="1">
    <source>
        <dbReference type="SAM" id="MobiDB-lite"/>
    </source>
</evidence>
<evidence type="ECO:0000313" key="2">
    <source>
        <dbReference type="EMBL" id="CAH0721702.1"/>
    </source>
</evidence>
<dbReference type="EMBL" id="OV170222">
    <property type="protein sequence ID" value="CAH0721702.1"/>
    <property type="molecule type" value="Genomic_DNA"/>
</dbReference>
<feature type="non-terminal residue" evidence="2">
    <location>
        <position position="113"/>
    </location>
</feature>
<sequence length="113" mass="12532">MTKKLSAKRKVDKCRDMHPRARRGGGEGAGTNGAACSGSRRAYWPSWGCSPAPSSRLALIELGLSFDFKWGKRAVLRASKLSLRSDIICNRHNSIYSRLIQLCGCEHSRPLTR</sequence>
<dbReference type="Proteomes" id="UP000838878">
    <property type="component" value="Chromosome 2"/>
</dbReference>
<protein>
    <submittedName>
        <fullName evidence="2">Uncharacterized protein</fullName>
    </submittedName>
</protein>
<evidence type="ECO:0000313" key="3">
    <source>
        <dbReference type="Proteomes" id="UP000838878"/>
    </source>
</evidence>
<dbReference type="OrthoDB" id="7017705at2759"/>
<dbReference type="AlphaFoldDB" id="A0A8J9UKN7"/>
<keyword evidence="3" id="KW-1185">Reference proteome</keyword>
<proteinExistence type="predicted"/>
<reference evidence="2" key="1">
    <citation type="submission" date="2021-12" db="EMBL/GenBank/DDBJ databases">
        <authorList>
            <person name="Martin H S."/>
        </authorList>
    </citation>
    <scope>NUCLEOTIDE SEQUENCE</scope>
</reference>
<gene>
    <name evidence="2" type="ORF">BINO364_LOCUS7765</name>
</gene>